<organism evidence="2 3">
    <name type="scientific">Gynuella sunshinyii YC6258</name>
    <dbReference type="NCBI Taxonomy" id="1445510"/>
    <lineage>
        <taxon>Bacteria</taxon>
        <taxon>Pseudomonadati</taxon>
        <taxon>Pseudomonadota</taxon>
        <taxon>Gammaproteobacteria</taxon>
        <taxon>Oceanospirillales</taxon>
        <taxon>Saccharospirillaceae</taxon>
        <taxon>Gynuella</taxon>
    </lineage>
</organism>
<dbReference type="NCBIfam" id="NF001664">
    <property type="entry name" value="PRK00431.1-6"/>
    <property type="match status" value="1"/>
</dbReference>
<evidence type="ECO:0000259" key="1">
    <source>
        <dbReference type="PROSITE" id="PS51154"/>
    </source>
</evidence>
<keyword evidence="3" id="KW-1185">Reference proteome</keyword>
<dbReference type="CDD" id="cd02908">
    <property type="entry name" value="Macro_OAADPr_deacetylase"/>
    <property type="match status" value="1"/>
</dbReference>
<protein>
    <submittedName>
        <fullName evidence="2">Putative phosphatase, C-terminal domain of histone macroH2A1-like protein</fullName>
    </submittedName>
</protein>
<dbReference type="Gene3D" id="3.40.220.10">
    <property type="entry name" value="Leucine Aminopeptidase, subunit E, domain 1"/>
    <property type="match status" value="1"/>
</dbReference>
<dbReference type="STRING" id="1445510.YC6258_03704"/>
<dbReference type="PROSITE" id="PS51154">
    <property type="entry name" value="MACRO"/>
    <property type="match status" value="1"/>
</dbReference>
<sequence length="169" mass="18234">MSETKIIKADITELDVDAIVSAANAALCGGGGVDGAIHRAAGPFLLEECRQLGGCKPGFAKITGGHNLKCWHIIHAVGPVWYGGHKGEEDLLRSCYRESLKLASAHSAKSIAFPAISCGAYRFPVELACKIAVEEVHKWLSQDDSIDVVYFVCFDSKIKQQYLNAIGEQ</sequence>
<dbReference type="EMBL" id="CP007142">
    <property type="protein sequence ID" value="AJQ95740.1"/>
    <property type="molecule type" value="Genomic_DNA"/>
</dbReference>
<dbReference type="HOGENOM" id="CLU_046550_5_1_6"/>
<feature type="domain" description="Macro" evidence="1">
    <location>
        <begin position="1"/>
        <end position="169"/>
    </location>
</feature>
<name>A0A0C5V8S6_9GAMM</name>
<accession>A0A0C5V8S6</accession>
<dbReference type="AlphaFoldDB" id="A0A0C5V8S6"/>
<dbReference type="InterPro" id="IPR002589">
    <property type="entry name" value="Macro_dom"/>
</dbReference>
<dbReference type="Proteomes" id="UP000032266">
    <property type="component" value="Chromosome"/>
</dbReference>
<dbReference type="PANTHER" id="PTHR11106:SF27">
    <property type="entry name" value="MACRO DOMAIN-CONTAINING PROTEIN"/>
    <property type="match status" value="1"/>
</dbReference>
<dbReference type="Pfam" id="PF01661">
    <property type="entry name" value="Macro"/>
    <property type="match status" value="1"/>
</dbReference>
<dbReference type="SUPFAM" id="SSF52949">
    <property type="entry name" value="Macro domain-like"/>
    <property type="match status" value="1"/>
</dbReference>
<dbReference type="PATRIC" id="fig|1445510.3.peg.3677"/>
<dbReference type="RefSeq" id="WP_044617942.1">
    <property type="nucleotide sequence ID" value="NZ_CP007142.1"/>
</dbReference>
<dbReference type="KEGG" id="gsn:YC6258_03704"/>
<gene>
    <name evidence="2" type="ORF">YC6258_03704</name>
</gene>
<dbReference type="PANTHER" id="PTHR11106">
    <property type="entry name" value="GANGLIOSIDE INDUCED DIFFERENTIATION ASSOCIATED PROTEIN 2-RELATED"/>
    <property type="match status" value="1"/>
</dbReference>
<dbReference type="OrthoDB" id="6194521at2"/>
<dbReference type="SMART" id="SM00506">
    <property type="entry name" value="A1pp"/>
    <property type="match status" value="1"/>
</dbReference>
<dbReference type="InterPro" id="IPR043472">
    <property type="entry name" value="Macro_dom-like"/>
</dbReference>
<reference evidence="2 3" key="1">
    <citation type="submission" date="2014-01" db="EMBL/GenBank/DDBJ databases">
        <title>Full genme sequencing of cellulolytic bacterium Gynuella sunshinyii YC6258T gen. nov., sp. nov.</title>
        <authorList>
            <person name="Khan H."/>
            <person name="Chung E.J."/>
            <person name="Chung Y.R."/>
        </authorList>
    </citation>
    <scope>NUCLEOTIDE SEQUENCE [LARGE SCALE GENOMIC DNA]</scope>
    <source>
        <strain evidence="2 3">YC6258</strain>
    </source>
</reference>
<evidence type="ECO:0000313" key="2">
    <source>
        <dbReference type="EMBL" id="AJQ95740.1"/>
    </source>
</evidence>
<proteinExistence type="predicted"/>
<evidence type="ECO:0000313" key="3">
    <source>
        <dbReference type="Proteomes" id="UP000032266"/>
    </source>
</evidence>